<dbReference type="Gene3D" id="3.30.2320.80">
    <property type="match status" value="1"/>
</dbReference>
<feature type="binding site" evidence="5">
    <location>
        <position position="2"/>
    </location>
    <ligand>
        <name>Ni(2+)</name>
        <dbReference type="ChEBI" id="CHEBI:49786"/>
    </ligand>
</feature>
<organism evidence="6 7">
    <name type="scientific">Bathymodiolus thermophilus thioautotrophic gill symbiont</name>
    <dbReference type="NCBI Taxonomy" id="2360"/>
    <lineage>
        <taxon>Bacteria</taxon>
        <taxon>Pseudomonadati</taxon>
        <taxon>Pseudomonadota</taxon>
        <taxon>Gammaproteobacteria</taxon>
        <taxon>sulfur-oxidizing symbionts</taxon>
    </lineage>
</organism>
<feature type="binding site" evidence="5">
    <location>
        <position position="92"/>
    </location>
    <ligand>
        <name>Zn(2+)</name>
        <dbReference type="ChEBI" id="CHEBI:29105"/>
    </ligand>
</feature>
<dbReference type="PROSITE" id="PS01249">
    <property type="entry name" value="HYPA"/>
    <property type="match status" value="1"/>
</dbReference>
<dbReference type="PANTHER" id="PTHR34535:SF3">
    <property type="entry name" value="HYDROGENASE MATURATION FACTOR HYPA"/>
    <property type="match status" value="1"/>
</dbReference>
<evidence type="ECO:0000256" key="3">
    <source>
        <dbReference type="ARBA" id="ARBA00022723"/>
    </source>
</evidence>
<evidence type="ECO:0000313" key="7">
    <source>
        <dbReference type="Proteomes" id="UP000278334"/>
    </source>
</evidence>
<feature type="binding site" evidence="5">
    <location>
        <position position="76"/>
    </location>
    <ligand>
        <name>Zn(2+)</name>
        <dbReference type="ChEBI" id="CHEBI:29105"/>
    </ligand>
</feature>
<sequence length="114" mass="12862">MHEMSICMSIIESLEASAKENNYKAIEKVWLEVGPFSGVEVQALEFSFEVVIRDTIAHNAKLEVIQTQASAWCFKCDKTVIVKQRYDACPKCNSHQLTVTAGEELKIKQIAIKE</sequence>
<dbReference type="Pfam" id="PF01155">
    <property type="entry name" value="HypA"/>
    <property type="match status" value="1"/>
</dbReference>
<dbReference type="EMBL" id="CP024634">
    <property type="protein sequence ID" value="AYQ57677.1"/>
    <property type="molecule type" value="Genomic_DNA"/>
</dbReference>
<feature type="binding site" evidence="5">
    <location>
        <position position="73"/>
    </location>
    <ligand>
        <name>Zn(2+)</name>
        <dbReference type="ChEBI" id="CHEBI:29105"/>
    </ligand>
</feature>
<keyword evidence="2 5" id="KW-0533">Nickel</keyword>
<keyword evidence="3 5" id="KW-0479">Metal-binding</keyword>
<gene>
    <name evidence="5" type="primary">hypA</name>
    <name evidence="6" type="ORF">MS2017_2019</name>
</gene>
<protein>
    <recommendedName>
        <fullName evidence="5">Hydrogenase maturation factor HypA</fullName>
    </recommendedName>
</protein>
<evidence type="ECO:0000256" key="4">
    <source>
        <dbReference type="ARBA" id="ARBA00022833"/>
    </source>
</evidence>
<comment type="function">
    <text evidence="5">Involved in the maturation of [NiFe] hydrogenases. Required for nickel insertion into the metal center of the hydrogenase.</text>
</comment>
<dbReference type="NCBIfam" id="TIGR00100">
    <property type="entry name" value="hypA"/>
    <property type="match status" value="1"/>
</dbReference>
<keyword evidence="4 5" id="KW-0862">Zinc</keyword>
<accession>A0A3G3IPD1</accession>
<dbReference type="AlphaFoldDB" id="A0A3G3IPD1"/>
<dbReference type="InterPro" id="IPR000688">
    <property type="entry name" value="HypA/HybF"/>
</dbReference>
<dbReference type="GO" id="GO:0051604">
    <property type="term" value="P:protein maturation"/>
    <property type="evidence" value="ECO:0007669"/>
    <property type="project" value="InterPro"/>
</dbReference>
<evidence type="ECO:0000256" key="5">
    <source>
        <dbReference type="HAMAP-Rule" id="MF_00213"/>
    </source>
</evidence>
<evidence type="ECO:0000256" key="2">
    <source>
        <dbReference type="ARBA" id="ARBA00022596"/>
    </source>
</evidence>
<name>A0A3G3IPD1_9GAMM</name>
<dbReference type="PANTHER" id="PTHR34535">
    <property type="entry name" value="HYDROGENASE MATURATION FACTOR HYPA"/>
    <property type="match status" value="1"/>
</dbReference>
<dbReference type="GO" id="GO:0016530">
    <property type="term" value="F:metallochaperone activity"/>
    <property type="evidence" value="ECO:0007669"/>
    <property type="project" value="UniProtKB-ARBA"/>
</dbReference>
<dbReference type="GO" id="GO:0016151">
    <property type="term" value="F:nickel cation binding"/>
    <property type="evidence" value="ECO:0007669"/>
    <property type="project" value="UniProtKB-UniRule"/>
</dbReference>
<dbReference type="GO" id="GO:0008270">
    <property type="term" value="F:zinc ion binding"/>
    <property type="evidence" value="ECO:0007669"/>
    <property type="project" value="UniProtKB-UniRule"/>
</dbReference>
<dbReference type="InterPro" id="IPR020538">
    <property type="entry name" value="Hydgase_Ni_incorp_HypA/HybF_CS"/>
</dbReference>
<feature type="binding site" evidence="5">
    <location>
        <position position="89"/>
    </location>
    <ligand>
        <name>Zn(2+)</name>
        <dbReference type="ChEBI" id="CHEBI:29105"/>
    </ligand>
</feature>
<reference evidence="6 7" key="1">
    <citation type="submission" date="2017-11" db="EMBL/GenBank/DDBJ databases">
        <title>Genome sequence of the bacterial symbiont EPR9N from a vent mussel Bathymodiolus thermophilus.</title>
        <authorList>
            <person name="Won Y.-J."/>
        </authorList>
    </citation>
    <scope>NUCLEOTIDE SEQUENCE [LARGE SCALE GENOMIC DNA]</scope>
    <source>
        <strain evidence="6 7">EPR9N</strain>
    </source>
</reference>
<dbReference type="PIRSF" id="PIRSF004761">
    <property type="entry name" value="Hydrgn_mat_HypA"/>
    <property type="match status" value="1"/>
</dbReference>
<comment type="similarity">
    <text evidence="1 5">Belongs to the HypA/HybF family.</text>
</comment>
<dbReference type="Proteomes" id="UP000278334">
    <property type="component" value="Chromosome"/>
</dbReference>
<evidence type="ECO:0000313" key="6">
    <source>
        <dbReference type="EMBL" id="AYQ57677.1"/>
    </source>
</evidence>
<dbReference type="HAMAP" id="MF_00213">
    <property type="entry name" value="HypA_HybF"/>
    <property type="match status" value="1"/>
</dbReference>
<dbReference type="KEGG" id="bthg:MS2017_2019"/>
<proteinExistence type="inferred from homology"/>
<dbReference type="FunFam" id="3.30.2320.80:FF:000001">
    <property type="entry name" value="Hydrogenase maturation factor HypA"/>
    <property type="match status" value="1"/>
</dbReference>
<evidence type="ECO:0000256" key="1">
    <source>
        <dbReference type="ARBA" id="ARBA00010748"/>
    </source>
</evidence>